<feature type="region of interest" description="Disordered" evidence="1">
    <location>
        <begin position="1"/>
        <end position="206"/>
    </location>
</feature>
<accession>B2VXN8</accession>
<evidence type="ECO:0000256" key="1">
    <source>
        <dbReference type="SAM" id="MobiDB-lite"/>
    </source>
</evidence>
<dbReference type="eggNOG" id="ENOG502SA24">
    <property type="taxonomic scope" value="Eukaryota"/>
</dbReference>
<feature type="region of interest" description="Disordered" evidence="1">
    <location>
        <begin position="272"/>
        <end position="394"/>
    </location>
</feature>
<reference evidence="3" key="1">
    <citation type="journal article" date="2013" name="G3 (Bethesda)">
        <title>Comparative genomics of a plant-pathogenic fungus, Pyrenophora tritici-repentis, reveals transduplication and the impact of repeat elements on pathogenicity and population divergence.</title>
        <authorList>
            <person name="Manning V.A."/>
            <person name="Pandelova I."/>
            <person name="Dhillon B."/>
            <person name="Wilhelm L.J."/>
            <person name="Goodwin S.B."/>
            <person name="Berlin A.M."/>
            <person name="Figueroa M."/>
            <person name="Freitag M."/>
            <person name="Hane J.K."/>
            <person name="Henrissat B."/>
            <person name="Holman W.H."/>
            <person name="Kodira C.D."/>
            <person name="Martin J."/>
            <person name="Oliver R.P."/>
            <person name="Robbertse B."/>
            <person name="Schackwitz W."/>
            <person name="Schwartz D.C."/>
            <person name="Spatafora J.W."/>
            <person name="Turgeon B.G."/>
            <person name="Yandava C."/>
            <person name="Young S."/>
            <person name="Zhou S."/>
            <person name="Zeng Q."/>
            <person name="Grigoriev I.V."/>
            <person name="Ma L.-J."/>
            <person name="Ciuffetti L.M."/>
        </authorList>
    </citation>
    <scope>NUCLEOTIDE SEQUENCE [LARGE SCALE GENOMIC DNA]</scope>
    <source>
        <strain evidence="3">Pt-1C-BFP</strain>
    </source>
</reference>
<dbReference type="PANTHER" id="PTHR28155">
    <property type="entry name" value="ACR243WP"/>
    <property type="match status" value="1"/>
</dbReference>
<evidence type="ECO:0000313" key="3">
    <source>
        <dbReference type="Proteomes" id="UP000001471"/>
    </source>
</evidence>
<dbReference type="PANTHER" id="PTHR28155:SF1">
    <property type="entry name" value="DNA-DIRECTED RNA POLYMERASE I SUBUNIT RPA34.5-DOMAIN-CONTAINING PROTEIN"/>
    <property type="match status" value="1"/>
</dbReference>
<dbReference type="GO" id="GO:0006360">
    <property type="term" value="P:transcription by RNA polymerase I"/>
    <property type="evidence" value="ECO:0007669"/>
    <property type="project" value="InterPro"/>
</dbReference>
<sequence>MSTMKKTPVPLPGSKPKSKPQASSSKPQLSQEFVNSDDDSPSESTAQPKKAEKPKTTIGIHVNGVAKKKTKPSKKDAPALKPTPKAKVAPVKPAPKQTVTQKDVSDSSSSDESDDSGDVPMKDIQAKVPVKEKGKDASSDSSDSSGSDSSSDESDSDDEPQQTPKPASSQAQSRQTTTTTTTTTTQTHAVEFQSTQTYVPPKGFTAVPVNSTTASKSAGLFDNLEGKQVWYMTAPGGVSLKDLEELEMEKVMDGEAVLSYKGIDYNCPQMQKSEEVEHQNTGSEAAASITRSTIRAPKPQVKGLKMRFLPTGFSGDDGGNLGDSESESEKLREPAGLGMPNGLNLPSKKQKRKHADVNGDATEVPAKKTKKHRTPEEEKRKAEKKARKEKKRAQ</sequence>
<dbReference type="AlphaFoldDB" id="B2VXN8"/>
<dbReference type="EMBL" id="DS231616">
    <property type="protein sequence ID" value="EDU45807.1"/>
    <property type="molecule type" value="Genomic_DNA"/>
</dbReference>
<name>B2VXN8_PYRTR</name>
<dbReference type="Gene3D" id="6.20.250.70">
    <property type="match status" value="1"/>
</dbReference>
<gene>
    <name evidence="2" type="ORF">PTRG_03284</name>
</gene>
<feature type="compositionally biased region" description="Polar residues" evidence="1">
    <location>
        <begin position="161"/>
        <end position="174"/>
    </location>
</feature>
<dbReference type="HOGENOM" id="CLU_631636_0_0_1"/>
<feature type="compositionally biased region" description="Acidic residues" evidence="1">
    <location>
        <begin position="150"/>
        <end position="160"/>
    </location>
</feature>
<dbReference type="OrthoDB" id="76224at2759"/>
<evidence type="ECO:0000313" key="2">
    <source>
        <dbReference type="EMBL" id="EDU45807.1"/>
    </source>
</evidence>
<organism evidence="2 3">
    <name type="scientific">Pyrenophora tritici-repentis (strain Pt-1C-BFP)</name>
    <name type="common">Wheat tan spot fungus</name>
    <name type="synonym">Drechslera tritici-repentis</name>
    <dbReference type="NCBI Taxonomy" id="426418"/>
    <lineage>
        <taxon>Eukaryota</taxon>
        <taxon>Fungi</taxon>
        <taxon>Dikarya</taxon>
        <taxon>Ascomycota</taxon>
        <taxon>Pezizomycotina</taxon>
        <taxon>Dothideomycetes</taxon>
        <taxon>Pleosporomycetidae</taxon>
        <taxon>Pleosporales</taxon>
        <taxon>Pleosporineae</taxon>
        <taxon>Pleosporaceae</taxon>
        <taxon>Pyrenophora</taxon>
    </lineage>
</organism>
<protein>
    <submittedName>
        <fullName evidence="2">Uncharacterized protein</fullName>
    </submittedName>
</protein>
<feature type="compositionally biased region" description="Low complexity" evidence="1">
    <location>
        <begin position="139"/>
        <end position="149"/>
    </location>
</feature>
<dbReference type="Proteomes" id="UP000001471">
    <property type="component" value="Unassembled WGS sequence"/>
</dbReference>
<dbReference type="Pfam" id="PF08208">
    <property type="entry name" value="RNA_polI_A34"/>
    <property type="match status" value="2"/>
</dbReference>
<dbReference type="InterPro" id="IPR013240">
    <property type="entry name" value="DNA-dir_RNA_pol1_su_RPA34"/>
</dbReference>
<feature type="compositionally biased region" description="Polar residues" evidence="1">
    <location>
        <begin position="279"/>
        <end position="293"/>
    </location>
</feature>
<proteinExistence type="predicted"/>
<feature type="compositionally biased region" description="Low complexity" evidence="1">
    <location>
        <begin position="175"/>
        <end position="187"/>
    </location>
</feature>
<dbReference type="STRING" id="426418.B2VXN8"/>
<feature type="compositionally biased region" description="Basic and acidic residues" evidence="1">
    <location>
        <begin position="120"/>
        <end position="138"/>
    </location>
</feature>
<feature type="compositionally biased region" description="Low complexity" evidence="1">
    <location>
        <begin position="19"/>
        <end position="31"/>
    </location>
</feature>
<dbReference type="InParanoid" id="B2VXN8"/>
<dbReference type="InterPro" id="IPR053263">
    <property type="entry name" value="Euk_RPA34_RNAP_subunit"/>
</dbReference>
<feature type="compositionally biased region" description="Low complexity" evidence="1">
    <location>
        <begin position="79"/>
        <end position="96"/>
    </location>
</feature>
<feature type="compositionally biased region" description="Basic residues" evidence="1">
    <location>
        <begin position="382"/>
        <end position="394"/>
    </location>
</feature>
<dbReference type="OMA" id="LKMRFLP"/>